<dbReference type="Proteomes" id="UP000030017">
    <property type="component" value="Unassembled WGS sequence"/>
</dbReference>
<feature type="domain" description="DUF4142" evidence="1">
    <location>
        <begin position="32"/>
        <end position="167"/>
    </location>
</feature>
<name>A0A0A0EL75_9GAMM</name>
<organism evidence="2 3">
    <name type="scientific">Lysobacter concretionis Ko07 = DSM 16239</name>
    <dbReference type="NCBI Taxonomy" id="1122185"/>
    <lineage>
        <taxon>Bacteria</taxon>
        <taxon>Pseudomonadati</taxon>
        <taxon>Pseudomonadota</taxon>
        <taxon>Gammaproteobacteria</taxon>
        <taxon>Lysobacterales</taxon>
        <taxon>Lysobacteraceae</taxon>
        <taxon>Novilysobacter</taxon>
    </lineage>
</organism>
<evidence type="ECO:0000313" key="2">
    <source>
        <dbReference type="EMBL" id="KGM51766.1"/>
    </source>
</evidence>
<dbReference type="AlphaFoldDB" id="A0A0A0EL75"/>
<comment type="caution">
    <text evidence="2">The sequence shown here is derived from an EMBL/GenBank/DDBJ whole genome shotgun (WGS) entry which is preliminary data.</text>
</comment>
<dbReference type="STRING" id="1122185.N792_08935"/>
<dbReference type="PANTHER" id="PTHR38593:SF1">
    <property type="entry name" value="BLR2558 PROTEIN"/>
    <property type="match status" value="1"/>
</dbReference>
<dbReference type="InterPro" id="IPR025419">
    <property type="entry name" value="DUF4142"/>
</dbReference>
<dbReference type="PANTHER" id="PTHR38593">
    <property type="entry name" value="BLR2558 PROTEIN"/>
    <property type="match status" value="1"/>
</dbReference>
<sequence length="170" mass="18667">MSAACTQSDLRPASQATVQNAARSTPSPVEVFAQLIDLDQHAIARAEQAQSKNIDEPLRTLAENMQMHHRRNLTQTRAVADSAGVHVAETPAMRTRRAENARKLEDLAAHDGESYSQAYLAAVVETHEEALALVDTYLQSTDDEAIRSHLERTRGNFAEHLEAARALLDG</sequence>
<dbReference type="Pfam" id="PF13628">
    <property type="entry name" value="DUF4142"/>
    <property type="match status" value="1"/>
</dbReference>
<reference evidence="2 3" key="1">
    <citation type="submission" date="2013-08" db="EMBL/GenBank/DDBJ databases">
        <title>Genome sequencing of Lysobacter.</title>
        <authorList>
            <person name="Zhang S."/>
            <person name="Wang G."/>
        </authorList>
    </citation>
    <scope>NUCLEOTIDE SEQUENCE [LARGE SCALE GENOMIC DNA]</scope>
    <source>
        <strain evidence="2 3">Ko07</strain>
    </source>
</reference>
<protein>
    <recommendedName>
        <fullName evidence="1">DUF4142 domain-containing protein</fullName>
    </recommendedName>
</protein>
<proteinExistence type="predicted"/>
<dbReference type="InterPro" id="IPR012347">
    <property type="entry name" value="Ferritin-like"/>
</dbReference>
<evidence type="ECO:0000313" key="3">
    <source>
        <dbReference type="Proteomes" id="UP000030017"/>
    </source>
</evidence>
<accession>A0A0A0EL75</accession>
<dbReference type="Gene3D" id="1.20.1260.10">
    <property type="match status" value="1"/>
</dbReference>
<evidence type="ECO:0000259" key="1">
    <source>
        <dbReference type="Pfam" id="PF13628"/>
    </source>
</evidence>
<dbReference type="EMBL" id="AVPS01000005">
    <property type="protein sequence ID" value="KGM51766.1"/>
    <property type="molecule type" value="Genomic_DNA"/>
</dbReference>
<gene>
    <name evidence="2" type="ORF">N792_08935</name>
</gene>
<keyword evidence="3" id="KW-1185">Reference proteome</keyword>